<dbReference type="CDD" id="cd01837">
    <property type="entry name" value="SGNH_plant_lipase_like"/>
    <property type="match status" value="1"/>
</dbReference>
<evidence type="ECO:0000256" key="4">
    <source>
        <dbReference type="ARBA" id="ARBA00022729"/>
    </source>
</evidence>
<keyword evidence="4 8" id="KW-0732">Signal</keyword>
<evidence type="ECO:0000256" key="3">
    <source>
        <dbReference type="ARBA" id="ARBA00022525"/>
    </source>
</evidence>
<comment type="subcellular location">
    <subcellularLocation>
        <location evidence="1">Secreted</location>
    </subcellularLocation>
</comment>
<keyword evidence="10" id="KW-1185">Reference proteome</keyword>
<evidence type="ECO:0000256" key="6">
    <source>
        <dbReference type="ARBA" id="ARBA00022963"/>
    </source>
</evidence>
<dbReference type="InterPro" id="IPR035669">
    <property type="entry name" value="SGNH_plant_lipase-like"/>
</dbReference>
<dbReference type="GO" id="GO:0016788">
    <property type="term" value="F:hydrolase activity, acting on ester bonds"/>
    <property type="evidence" value="ECO:0007669"/>
    <property type="project" value="InterPro"/>
</dbReference>
<keyword evidence="6" id="KW-0442">Lipid degradation</keyword>
<sequence length="348" mass="38606">MGSGITKTWMSVWVVVAVLLNLHRLILAAPQVPCFFIFGDSLVDNGNNNNIQSLAKANYLPYGIDFPRGPTGRFSNGKTTVDVVAELLGFDAYIPPYARARGQEILKGVNYASAAAGIRPETGQQLGDRISMNRQLENHGVTVLKTTLLLGSNGTRAREHLKKCLYIVNIGSNDYINNYLAPQFYPTSSLYTPDQFAEILIKQYSQQLRTLYRYGARKIATSGVGEIGCLPLYANGTACVQSITKVAQPFNKRLRRLIDTLNTDLPDARFIMIDYTSISTGIDPSALDSQIRDNVLPVKFHVATEMSTFFGTIFILPKFMNRAMAQRAYTAVLPSDAYPFDIRRLAQL</sequence>
<reference evidence="9" key="2">
    <citation type="journal article" date="2024" name="Plant">
        <title>Genomic evolution and insights into agronomic trait innovations of Sesamum species.</title>
        <authorList>
            <person name="Miao H."/>
            <person name="Wang L."/>
            <person name="Qu L."/>
            <person name="Liu H."/>
            <person name="Sun Y."/>
            <person name="Le M."/>
            <person name="Wang Q."/>
            <person name="Wei S."/>
            <person name="Zheng Y."/>
            <person name="Lin W."/>
            <person name="Duan Y."/>
            <person name="Cao H."/>
            <person name="Xiong S."/>
            <person name="Wang X."/>
            <person name="Wei L."/>
            <person name="Li C."/>
            <person name="Ma Q."/>
            <person name="Ju M."/>
            <person name="Zhao R."/>
            <person name="Li G."/>
            <person name="Mu C."/>
            <person name="Tian Q."/>
            <person name="Mei H."/>
            <person name="Zhang T."/>
            <person name="Gao T."/>
            <person name="Zhang H."/>
        </authorList>
    </citation>
    <scope>NUCLEOTIDE SEQUENCE</scope>
    <source>
        <strain evidence="9">3651</strain>
    </source>
</reference>
<dbReference type="Pfam" id="PF00657">
    <property type="entry name" value="Lipase_GDSL"/>
    <property type="match status" value="1"/>
</dbReference>
<evidence type="ECO:0000256" key="1">
    <source>
        <dbReference type="ARBA" id="ARBA00004613"/>
    </source>
</evidence>
<accession>A0AAE1Y0S1</accession>
<dbReference type="InterPro" id="IPR036514">
    <property type="entry name" value="SGNH_hydro_sf"/>
</dbReference>
<keyword evidence="7" id="KW-0443">Lipid metabolism</keyword>
<organism evidence="9 10">
    <name type="scientific">Sesamum alatum</name>
    <dbReference type="NCBI Taxonomy" id="300844"/>
    <lineage>
        <taxon>Eukaryota</taxon>
        <taxon>Viridiplantae</taxon>
        <taxon>Streptophyta</taxon>
        <taxon>Embryophyta</taxon>
        <taxon>Tracheophyta</taxon>
        <taxon>Spermatophyta</taxon>
        <taxon>Magnoliopsida</taxon>
        <taxon>eudicotyledons</taxon>
        <taxon>Gunneridae</taxon>
        <taxon>Pentapetalae</taxon>
        <taxon>asterids</taxon>
        <taxon>lamiids</taxon>
        <taxon>Lamiales</taxon>
        <taxon>Pedaliaceae</taxon>
        <taxon>Sesamum</taxon>
    </lineage>
</organism>
<evidence type="ECO:0000313" key="10">
    <source>
        <dbReference type="Proteomes" id="UP001293254"/>
    </source>
</evidence>
<dbReference type="EMBL" id="JACGWO010000008">
    <property type="protein sequence ID" value="KAK4421126.1"/>
    <property type="molecule type" value="Genomic_DNA"/>
</dbReference>
<evidence type="ECO:0000313" key="9">
    <source>
        <dbReference type="EMBL" id="KAK4421126.1"/>
    </source>
</evidence>
<dbReference type="GO" id="GO:0005576">
    <property type="term" value="C:extracellular region"/>
    <property type="evidence" value="ECO:0007669"/>
    <property type="project" value="UniProtKB-SubCell"/>
</dbReference>
<dbReference type="InterPro" id="IPR051238">
    <property type="entry name" value="GDSL_esterase/lipase"/>
</dbReference>
<keyword evidence="5" id="KW-0378">Hydrolase</keyword>
<reference evidence="9" key="1">
    <citation type="submission" date="2020-06" db="EMBL/GenBank/DDBJ databases">
        <authorList>
            <person name="Li T."/>
            <person name="Hu X."/>
            <person name="Zhang T."/>
            <person name="Song X."/>
            <person name="Zhang H."/>
            <person name="Dai N."/>
            <person name="Sheng W."/>
            <person name="Hou X."/>
            <person name="Wei L."/>
        </authorList>
    </citation>
    <scope>NUCLEOTIDE SEQUENCE</scope>
    <source>
        <strain evidence="9">3651</strain>
        <tissue evidence="9">Leaf</tissue>
    </source>
</reference>
<dbReference type="Proteomes" id="UP001293254">
    <property type="component" value="Unassembled WGS sequence"/>
</dbReference>
<feature type="chain" id="PRO_5041987876" evidence="8">
    <location>
        <begin position="29"/>
        <end position="348"/>
    </location>
</feature>
<dbReference type="InterPro" id="IPR001087">
    <property type="entry name" value="GDSL"/>
</dbReference>
<evidence type="ECO:0000256" key="2">
    <source>
        <dbReference type="ARBA" id="ARBA00008668"/>
    </source>
</evidence>
<proteinExistence type="inferred from homology"/>
<evidence type="ECO:0000256" key="5">
    <source>
        <dbReference type="ARBA" id="ARBA00022801"/>
    </source>
</evidence>
<feature type="signal peptide" evidence="8">
    <location>
        <begin position="1"/>
        <end position="28"/>
    </location>
</feature>
<keyword evidence="3" id="KW-0964">Secreted</keyword>
<dbReference type="GO" id="GO:0016042">
    <property type="term" value="P:lipid catabolic process"/>
    <property type="evidence" value="ECO:0007669"/>
    <property type="project" value="UniProtKB-KW"/>
</dbReference>
<protein>
    <submittedName>
        <fullName evidence="9">GDSL esterase/lipase</fullName>
    </submittedName>
</protein>
<evidence type="ECO:0000256" key="7">
    <source>
        <dbReference type="ARBA" id="ARBA00023098"/>
    </source>
</evidence>
<comment type="similarity">
    <text evidence="2">Belongs to the 'GDSL' lipolytic enzyme family.</text>
</comment>
<evidence type="ECO:0000256" key="8">
    <source>
        <dbReference type="SAM" id="SignalP"/>
    </source>
</evidence>
<dbReference type="AlphaFoldDB" id="A0AAE1Y0S1"/>
<dbReference type="PANTHER" id="PTHR45650:SF3">
    <property type="entry name" value="OS01G0748500 PROTEIN"/>
    <property type="match status" value="1"/>
</dbReference>
<dbReference type="Gene3D" id="3.40.50.1110">
    <property type="entry name" value="SGNH hydrolase"/>
    <property type="match status" value="1"/>
</dbReference>
<dbReference type="PANTHER" id="PTHR45650">
    <property type="entry name" value="GDSL-LIKE LIPASE/ACYLHYDROLASE-RELATED"/>
    <property type="match status" value="1"/>
</dbReference>
<name>A0AAE1Y0S1_9LAMI</name>
<comment type="caution">
    <text evidence="9">The sequence shown here is derived from an EMBL/GenBank/DDBJ whole genome shotgun (WGS) entry which is preliminary data.</text>
</comment>
<gene>
    <name evidence="9" type="ORF">Salat_2063100</name>
</gene>